<dbReference type="CDD" id="cd01392">
    <property type="entry name" value="HTH_LacI"/>
    <property type="match status" value="1"/>
</dbReference>
<dbReference type="SMART" id="SM00354">
    <property type="entry name" value="HTH_LACI"/>
    <property type="match status" value="1"/>
</dbReference>
<dbReference type="InterPro" id="IPR046335">
    <property type="entry name" value="LacI/GalR-like_sensor"/>
</dbReference>
<proteinExistence type="predicted"/>
<feature type="domain" description="HTH lacI-type" evidence="5">
    <location>
        <begin position="6"/>
        <end position="62"/>
    </location>
</feature>
<dbReference type="PANTHER" id="PTHR30146">
    <property type="entry name" value="LACI-RELATED TRANSCRIPTIONAL REPRESSOR"/>
    <property type="match status" value="1"/>
</dbReference>
<gene>
    <name evidence="6" type="ORF">GCM10008096_18610</name>
</gene>
<evidence type="ECO:0000256" key="3">
    <source>
        <dbReference type="ARBA" id="ARBA00023163"/>
    </source>
</evidence>
<dbReference type="Proteomes" id="UP000642819">
    <property type="component" value="Unassembled WGS sequence"/>
</dbReference>
<keyword evidence="3" id="KW-0804">Transcription</keyword>
<evidence type="ECO:0000256" key="1">
    <source>
        <dbReference type="ARBA" id="ARBA00023015"/>
    </source>
</evidence>
<evidence type="ECO:0000256" key="2">
    <source>
        <dbReference type="ARBA" id="ARBA00023125"/>
    </source>
</evidence>
<organism evidence="6 7">
    <name type="scientific">Zhihengliuella salsuginis</name>
    <dbReference type="NCBI Taxonomy" id="578222"/>
    <lineage>
        <taxon>Bacteria</taxon>
        <taxon>Bacillati</taxon>
        <taxon>Actinomycetota</taxon>
        <taxon>Actinomycetes</taxon>
        <taxon>Micrococcales</taxon>
        <taxon>Micrococcaceae</taxon>
        <taxon>Zhihengliuella</taxon>
    </lineage>
</organism>
<keyword evidence="1" id="KW-0805">Transcription regulation</keyword>
<protein>
    <submittedName>
        <fullName evidence="6">Alanine racemase</fullName>
    </submittedName>
</protein>
<dbReference type="Gene3D" id="3.40.50.2300">
    <property type="match status" value="2"/>
</dbReference>
<evidence type="ECO:0000313" key="7">
    <source>
        <dbReference type="Proteomes" id="UP000642819"/>
    </source>
</evidence>
<dbReference type="SUPFAM" id="SSF47413">
    <property type="entry name" value="lambda repressor-like DNA-binding domains"/>
    <property type="match status" value="1"/>
</dbReference>
<dbReference type="InterPro" id="IPR000843">
    <property type="entry name" value="HTH_LacI"/>
</dbReference>
<sequence length="343" mass="35743">MPNRRPTAQDVAKHAGASRSAVSMVMNGNADGNVSPDMQERIRRAAAELEYTPHPIASGLRRQRSRMIGIVTDEAASSPFAGRMLAGASQAAAGHGYLTVIADAGGPAADTTHFIDELRRRRVDGLILATQSLRTIVVPDGLRLQPSVLANCRDAAGTMGAIIPDEVRGGREATEHLISLGHRRIVWIGGGVDVDARPARIRGFQAALAAAGLPPGEVVEAGWDIDDGFRAAEALFAPENGPRPDAVFCASDRVATGALLAARTAGLDVPGDISIMGYDDQRHLADATVPGLTTMALPHEGMGRVAAERIIAALDSNAEIGAETTLLECPLVVRGSTGPAARA</sequence>
<dbReference type="Pfam" id="PF00356">
    <property type="entry name" value="LacI"/>
    <property type="match status" value="1"/>
</dbReference>
<dbReference type="PANTHER" id="PTHR30146:SF109">
    <property type="entry name" value="HTH-TYPE TRANSCRIPTIONAL REGULATOR GALS"/>
    <property type="match status" value="1"/>
</dbReference>
<evidence type="ECO:0000256" key="4">
    <source>
        <dbReference type="SAM" id="MobiDB-lite"/>
    </source>
</evidence>
<evidence type="ECO:0000313" key="6">
    <source>
        <dbReference type="EMBL" id="GHD07639.1"/>
    </source>
</evidence>
<accession>A0ABQ3GK87</accession>
<evidence type="ECO:0000259" key="5">
    <source>
        <dbReference type="PROSITE" id="PS50932"/>
    </source>
</evidence>
<comment type="caution">
    <text evidence="6">The sequence shown here is derived from an EMBL/GenBank/DDBJ whole genome shotgun (WGS) entry which is preliminary data.</text>
</comment>
<dbReference type="SUPFAM" id="SSF53822">
    <property type="entry name" value="Periplasmic binding protein-like I"/>
    <property type="match status" value="1"/>
</dbReference>
<dbReference type="RefSeq" id="WP_229791054.1">
    <property type="nucleotide sequence ID" value="NZ_BMXK01000007.1"/>
</dbReference>
<dbReference type="InterPro" id="IPR010982">
    <property type="entry name" value="Lambda_DNA-bd_dom_sf"/>
</dbReference>
<dbReference type="Pfam" id="PF13377">
    <property type="entry name" value="Peripla_BP_3"/>
    <property type="match status" value="1"/>
</dbReference>
<keyword evidence="2" id="KW-0238">DNA-binding</keyword>
<name>A0ABQ3GK87_9MICC</name>
<reference evidence="7" key="1">
    <citation type="journal article" date="2019" name="Int. J. Syst. Evol. Microbiol.">
        <title>The Global Catalogue of Microorganisms (GCM) 10K type strain sequencing project: providing services to taxonomists for standard genome sequencing and annotation.</title>
        <authorList>
            <consortium name="The Broad Institute Genomics Platform"/>
            <consortium name="The Broad Institute Genome Sequencing Center for Infectious Disease"/>
            <person name="Wu L."/>
            <person name="Ma J."/>
        </authorList>
    </citation>
    <scope>NUCLEOTIDE SEQUENCE [LARGE SCALE GENOMIC DNA]</scope>
    <source>
        <strain evidence="7">KCTC 19466</strain>
    </source>
</reference>
<dbReference type="PROSITE" id="PS50932">
    <property type="entry name" value="HTH_LACI_2"/>
    <property type="match status" value="1"/>
</dbReference>
<dbReference type="Gene3D" id="1.10.260.40">
    <property type="entry name" value="lambda repressor-like DNA-binding domains"/>
    <property type="match status" value="1"/>
</dbReference>
<dbReference type="CDD" id="cd06288">
    <property type="entry name" value="PBP1_sucrose_transcription_regulator"/>
    <property type="match status" value="1"/>
</dbReference>
<feature type="region of interest" description="Disordered" evidence="4">
    <location>
        <begin position="1"/>
        <end position="22"/>
    </location>
</feature>
<dbReference type="EMBL" id="BMXK01000007">
    <property type="protein sequence ID" value="GHD07639.1"/>
    <property type="molecule type" value="Genomic_DNA"/>
</dbReference>
<keyword evidence="7" id="KW-1185">Reference proteome</keyword>
<dbReference type="InterPro" id="IPR028082">
    <property type="entry name" value="Peripla_BP_I"/>
</dbReference>